<dbReference type="EMBL" id="JABSTQ010010202">
    <property type="protein sequence ID" value="KAG0422616.1"/>
    <property type="molecule type" value="Genomic_DNA"/>
</dbReference>
<feature type="non-terminal residue" evidence="1">
    <location>
        <position position="1"/>
    </location>
</feature>
<gene>
    <name evidence="1" type="ORF">HPB47_001575</name>
</gene>
<name>A0AC60PPU1_IXOPE</name>
<dbReference type="Proteomes" id="UP000805193">
    <property type="component" value="Unassembled WGS sequence"/>
</dbReference>
<organism evidence="1 2">
    <name type="scientific">Ixodes persulcatus</name>
    <name type="common">Taiga tick</name>
    <dbReference type="NCBI Taxonomy" id="34615"/>
    <lineage>
        <taxon>Eukaryota</taxon>
        <taxon>Metazoa</taxon>
        <taxon>Ecdysozoa</taxon>
        <taxon>Arthropoda</taxon>
        <taxon>Chelicerata</taxon>
        <taxon>Arachnida</taxon>
        <taxon>Acari</taxon>
        <taxon>Parasitiformes</taxon>
        <taxon>Ixodida</taxon>
        <taxon>Ixodoidea</taxon>
        <taxon>Ixodidae</taxon>
        <taxon>Ixodinae</taxon>
        <taxon>Ixodes</taxon>
    </lineage>
</organism>
<keyword evidence="2" id="KW-1185">Reference proteome</keyword>
<proteinExistence type="predicted"/>
<accession>A0AC60PPU1</accession>
<sequence length="336" mass="37069">TSSHRDQTPLQCGAIVDPSLSVQTYLDLHRLSAGKTQRLQSTDRLCRNKTPLQCGVIVDPWTLPQHHRKLLARPRRHPEETPKRRGILSVKRSKPSTSARSDPQRGRQTCGERPTDARFATTAGKPTTSTVAAPTVDLGCVVFTRTTHARGTANALATSRSTSDARPPQCHLSDVNLAPHRHGVQRPQRADPAERDSLLLGNVAVLLEQVGRRTVFESVFQLPSYVPGEALQAVLGPYGKILGVSHPMYKGRPTLYTMNEGCPHRNEGGSQLHQRRWKPRYVRVSGERVWTHCVQKGHFGSACRAPRCSRCEVFGHCTDGCTSPSNSCGHDQATTY</sequence>
<evidence type="ECO:0000313" key="1">
    <source>
        <dbReference type="EMBL" id="KAG0422616.1"/>
    </source>
</evidence>
<evidence type="ECO:0000313" key="2">
    <source>
        <dbReference type="Proteomes" id="UP000805193"/>
    </source>
</evidence>
<reference evidence="1 2" key="1">
    <citation type="journal article" date="2020" name="Cell">
        <title>Large-Scale Comparative Analyses of Tick Genomes Elucidate Their Genetic Diversity and Vector Capacities.</title>
        <authorList>
            <consortium name="Tick Genome and Microbiome Consortium (TIGMIC)"/>
            <person name="Jia N."/>
            <person name="Wang J."/>
            <person name="Shi W."/>
            <person name="Du L."/>
            <person name="Sun Y."/>
            <person name="Zhan W."/>
            <person name="Jiang J.F."/>
            <person name="Wang Q."/>
            <person name="Zhang B."/>
            <person name="Ji P."/>
            <person name="Bell-Sakyi L."/>
            <person name="Cui X.M."/>
            <person name="Yuan T.T."/>
            <person name="Jiang B.G."/>
            <person name="Yang W.F."/>
            <person name="Lam T.T."/>
            <person name="Chang Q.C."/>
            <person name="Ding S.J."/>
            <person name="Wang X.J."/>
            <person name="Zhu J.G."/>
            <person name="Ruan X.D."/>
            <person name="Zhao L."/>
            <person name="Wei J.T."/>
            <person name="Ye R.Z."/>
            <person name="Que T.C."/>
            <person name="Du C.H."/>
            <person name="Zhou Y.H."/>
            <person name="Cheng J.X."/>
            <person name="Dai P.F."/>
            <person name="Guo W.B."/>
            <person name="Han X.H."/>
            <person name="Huang E.J."/>
            <person name="Li L.F."/>
            <person name="Wei W."/>
            <person name="Gao Y.C."/>
            <person name="Liu J.Z."/>
            <person name="Shao H.Z."/>
            <person name="Wang X."/>
            <person name="Wang C.C."/>
            <person name="Yang T.C."/>
            <person name="Huo Q.B."/>
            <person name="Li W."/>
            <person name="Chen H.Y."/>
            <person name="Chen S.E."/>
            <person name="Zhou L.G."/>
            <person name="Ni X.B."/>
            <person name="Tian J.H."/>
            <person name="Sheng Y."/>
            <person name="Liu T."/>
            <person name="Pan Y.S."/>
            <person name="Xia L.Y."/>
            <person name="Li J."/>
            <person name="Zhao F."/>
            <person name="Cao W.C."/>
        </authorList>
    </citation>
    <scope>NUCLEOTIDE SEQUENCE [LARGE SCALE GENOMIC DNA]</scope>
    <source>
        <strain evidence="1">Iper-2018</strain>
    </source>
</reference>
<protein>
    <submittedName>
        <fullName evidence="1">Uncharacterized protein</fullName>
    </submittedName>
</protein>
<comment type="caution">
    <text evidence="1">The sequence shown here is derived from an EMBL/GenBank/DDBJ whole genome shotgun (WGS) entry which is preliminary data.</text>
</comment>